<name>A0A0W0F4T6_MONRR</name>
<evidence type="ECO:0000313" key="4">
    <source>
        <dbReference type="Proteomes" id="UP000054988"/>
    </source>
</evidence>
<reference evidence="3 4" key="1">
    <citation type="submission" date="2015-12" db="EMBL/GenBank/DDBJ databases">
        <title>Draft genome sequence of Moniliophthora roreri, the causal agent of frosty pod rot of cacao.</title>
        <authorList>
            <person name="Aime M.C."/>
            <person name="Diaz-Valderrama J.R."/>
            <person name="Kijpornyongpan T."/>
            <person name="Phillips-Mora W."/>
        </authorList>
    </citation>
    <scope>NUCLEOTIDE SEQUENCE [LARGE SCALE GENOMIC DNA]</scope>
    <source>
        <strain evidence="3 4">MCA 2952</strain>
    </source>
</reference>
<feature type="zinc finger region" description="C3H1-type" evidence="1">
    <location>
        <begin position="139"/>
        <end position="167"/>
    </location>
</feature>
<protein>
    <recommendedName>
        <fullName evidence="2">C3H1-type domain-containing protein</fullName>
    </recommendedName>
</protein>
<dbReference type="InterPro" id="IPR000571">
    <property type="entry name" value="Znf_CCCH"/>
</dbReference>
<gene>
    <name evidence="3" type="ORF">WG66_16186</name>
</gene>
<keyword evidence="1" id="KW-0479">Metal-binding</keyword>
<keyword evidence="1" id="KW-0863">Zinc-finger</keyword>
<evidence type="ECO:0000256" key="1">
    <source>
        <dbReference type="PROSITE-ProRule" id="PRU00723"/>
    </source>
</evidence>
<proteinExistence type="predicted"/>
<dbReference type="EMBL" id="LATX01002344">
    <property type="protein sequence ID" value="KTB31236.1"/>
    <property type="molecule type" value="Genomic_DNA"/>
</dbReference>
<evidence type="ECO:0000313" key="3">
    <source>
        <dbReference type="EMBL" id="KTB31236.1"/>
    </source>
</evidence>
<dbReference type="Proteomes" id="UP000054988">
    <property type="component" value="Unassembled WGS sequence"/>
</dbReference>
<dbReference type="AlphaFoldDB" id="A0A0W0F4T6"/>
<organism evidence="3 4">
    <name type="scientific">Moniliophthora roreri</name>
    <name type="common">Frosty pod rot fungus</name>
    <name type="synonym">Monilia roreri</name>
    <dbReference type="NCBI Taxonomy" id="221103"/>
    <lineage>
        <taxon>Eukaryota</taxon>
        <taxon>Fungi</taxon>
        <taxon>Dikarya</taxon>
        <taxon>Basidiomycota</taxon>
        <taxon>Agaricomycotina</taxon>
        <taxon>Agaricomycetes</taxon>
        <taxon>Agaricomycetidae</taxon>
        <taxon>Agaricales</taxon>
        <taxon>Marasmiineae</taxon>
        <taxon>Marasmiaceae</taxon>
        <taxon>Moniliophthora</taxon>
    </lineage>
</organism>
<keyword evidence="1" id="KW-0862">Zinc</keyword>
<dbReference type="GO" id="GO:0008270">
    <property type="term" value="F:zinc ion binding"/>
    <property type="evidence" value="ECO:0007669"/>
    <property type="project" value="UniProtKB-KW"/>
</dbReference>
<comment type="caution">
    <text evidence="3">The sequence shown here is derived from an EMBL/GenBank/DDBJ whole genome shotgun (WGS) entry which is preliminary data.</text>
</comment>
<accession>A0A0W0F4T6</accession>
<sequence>MPHHHSAVSDEYAKRTPCIKHSRLYAGEARGSMRHHTWSSCEYAAYNCRYSHTVFNTKRVVELGKRNPALLGPTIVKLEYGHGFERYGMYDGDDSGWDVKVNGVDLASGKRYYNLPKSVLLAELNLGITSKGAPDRQYEKKQSMCMDRQKSSGCRRGVGCKYDHDIMDSKRLESLATTFSGGDPQFETRDFLTVECYISGMDGDAVIWKIVMKPDAFRGVKATDPLKPKIPTNQIVFDGNDLLDVLNRVEDFVGIKTHSETE</sequence>
<feature type="domain" description="C3H1-type" evidence="2">
    <location>
        <begin position="139"/>
        <end position="167"/>
    </location>
</feature>
<evidence type="ECO:0000259" key="2">
    <source>
        <dbReference type="PROSITE" id="PS50103"/>
    </source>
</evidence>
<dbReference type="PROSITE" id="PS50103">
    <property type="entry name" value="ZF_C3H1"/>
    <property type="match status" value="1"/>
</dbReference>